<evidence type="ECO:0000313" key="1">
    <source>
        <dbReference type="EMBL" id="NMN96618.1"/>
    </source>
</evidence>
<organism evidence="1 2">
    <name type="scientific">Antrihabitans stalactiti</name>
    <dbReference type="NCBI Taxonomy" id="2584121"/>
    <lineage>
        <taxon>Bacteria</taxon>
        <taxon>Bacillati</taxon>
        <taxon>Actinomycetota</taxon>
        <taxon>Actinomycetes</taxon>
        <taxon>Mycobacteriales</taxon>
        <taxon>Nocardiaceae</taxon>
        <taxon>Antrihabitans</taxon>
    </lineage>
</organism>
<dbReference type="RefSeq" id="WP_169588713.1">
    <property type="nucleotide sequence ID" value="NZ_VCQU01000005.1"/>
</dbReference>
<comment type="caution">
    <text evidence="1">The sequence shown here is derived from an EMBL/GenBank/DDBJ whole genome shotgun (WGS) entry which is preliminary data.</text>
</comment>
<reference evidence="1 2" key="1">
    <citation type="submission" date="2019-05" db="EMBL/GenBank/DDBJ databases">
        <authorList>
            <person name="Lee S.D."/>
        </authorList>
    </citation>
    <scope>NUCLEOTIDE SEQUENCE [LARGE SCALE GENOMIC DNA]</scope>
    <source>
        <strain evidence="1 2">YC2-7</strain>
    </source>
</reference>
<dbReference type="EMBL" id="VCQU01000005">
    <property type="protein sequence ID" value="NMN96618.1"/>
    <property type="molecule type" value="Genomic_DNA"/>
</dbReference>
<name>A0A848KG21_9NOCA</name>
<sequence length="84" mass="8876">MTPDQIQGMASFAEGMVKRVAPFVQQIVEEHPNSAECGGRGSCPLCAYAAIARGEQSELLNFLAKESAMVTALFSAAVDAAKRT</sequence>
<evidence type="ECO:0000313" key="2">
    <source>
        <dbReference type="Proteomes" id="UP000535543"/>
    </source>
</evidence>
<gene>
    <name evidence="1" type="ORF">FGL95_16380</name>
</gene>
<proteinExistence type="predicted"/>
<dbReference type="AlphaFoldDB" id="A0A848KG21"/>
<keyword evidence="2" id="KW-1185">Reference proteome</keyword>
<reference evidence="1 2" key="2">
    <citation type="submission" date="2020-06" db="EMBL/GenBank/DDBJ databases">
        <title>Antribacter stalactiti gen. nov., sp. nov., a new member of the family Nacardiaceae isolated from a cave.</title>
        <authorList>
            <person name="Kim I.S."/>
        </authorList>
    </citation>
    <scope>NUCLEOTIDE SEQUENCE [LARGE SCALE GENOMIC DNA]</scope>
    <source>
        <strain evidence="1 2">YC2-7</strain>
    </source>
</reference>
<accession>A0A848KG21</accession>
<dbReference type="Proteomes" id="UP000535543">
    <property type="component" value="Unassembled WGS sequence"/>
</dbReference>
<protein>
    <submittedName>
        <fullName evidence="1">Uncharacterized protein</fullName>
    </submittedName>
</protein>